<evidence type="ECO:0000313" key="2">
    <source>
        <dbReference type="EMBL" id="CAA9282459.1"/>
    </source>
</evidence>
<reference evidence="2" key="1">
    <citation type="submission" date="2020-02" db="EMBL/GenBank/DDBJ databases">
        <authorList>
            <person name="Meier V. D."/>
        </authorList>
    </citation>
    <scope>NUCLEOTIDE SEQUENCE</scope>
    <source>
        <strain evidence="2">AVDCRST_MAG08</strain>
    </source>
</reference>
<feature type="compositionally biased region" description="Basic and acidic residues" evidence="1">
    <location>
        <begin position="1"/>
        <end position="16"/>
    </location>
</feature>
<dbReference type="Gene3D" id="3.20.20.80">
    <property type="entry name" value="Glycosidases"/>
    <property type="match status" value="2"/>
</dbReference>
<dbReference type="AlphaFoldDB" id="A0A6J4JML2"/>
<feature type="region of interest" description="Disordered" evidence="1">
    <location>
        <begin position="433"/>
        <end position="455"/>
    </location>
</feature>
<dbReference type="EMBL" id="CADCTG010000300">
    <property type="protein sequence ID" value="CAA9282459.1"/>
    <property type="molecule type" value="Genomic_DNA"/>
</dbReference>
<accession>A0A6J4JML2</accession>
<evidence type="ECO:0000256" key="1">
    <source>
        <dbReference type="SAM" id="MobiDB-lite"/>
    </source>
</evidence>
<dbReference type="InterPro" id="IPR017853">
    <property type="entry name" value="GH"/>
</dbReference>
<protein>
    <submittedName>
        <fullName evidence="2">GH1</fullName>
    </submittedName>
</protein>
<dbReference type="InterPro" id="IPR006311">
    <property type="entry name" value="TAT_signal"/>
</dbReference>
<organism evidence="2">
    <name type="scientific">uncultured Acetobacteraceae bacterium</name>
    <dbReference type="NCBI Taxonomy" id="169975"/>
    <lineage>
        <taxon>Bacteria</taxon>
        <taxon>Pseudomonadati</taxon>
        <taxon>Pseudomonadota</taxon>
        <taxon>Alphaproteobacteria</taxon>
        <taxon>Acetobacterales</taxon>
        <taxon>Acetobacteraceae</taxon>
        <taxon>environmental samples</taxon>
    </lineage>
</organism>
<proteinExistence type="predicted"/>
<dbReference type="SUPFAM" id="SSF51445">
    <property type="entry name" value="(Trans)glycosidases"/>
    <property type="match status" value="1"/>
</dbReference>
<sequence>MQPSRAPEEADADGHHHPPLNRIARRGLLAGAAAAAGAAALPPPFATAVSPHPVAAAFRPGLFRSFFLGGFECSAHRRADGRRLDLIAATRHDALAGQDYRQLAEHGIRAARDGVRWHLVEAGAPGRYDWSSFLPMLRAAEAAGTQVAWDLCHYGWPDGLDVFSAAFADRLARYAAAFARLHLEETGRPPVACPVNEISFLAWAGGDMARMNPGARGRGHELKRQLARAAIAATQAVREAAPGARVLAIDPVIHVAPRPGRDPGPAAAYTGAQFQAWDMLAGRLEPGLGGGPGLLDVVGVNYYWDNQWEHGGGPLPFSDPRRRPLRELLAGVHARYGRPILLAETSIEGERRADWLRHVGAEVREAIRRGVPLEGACLYPVLSHPGWDDDRYCPNGLLEMEARDGRRMEHAPLAAELRRQQQLLTAMLGIQAGKNRAEEADGPQPGSPRQPRVFD</sequence>
<gene>
    <name evidence="2" type="ORF">AVDCRST_MAG08-3878</name>
</gene>
<dbReference type="PROSITE" id="PS51318">
    <property type="entry name" value="TAT"/>
    <property type="match status" value="1"/>
</dbReference>
<name>A0A6J4JML2_9PROT</name>
<feature type="region of interest" description="Disordered" evidence="1">
    <location>
        <begin position="1"/>
        <end position="20"/>
    </location>
</feature>